<dbReference type="RefSeq" id="WP_307555924.1">
    <property type="nucleotide sequence ID" value="NZ_JAUSQU010000001.1"/>
</dbReference>
<reference evidence="2 3" key="1">
    <citation type="submission" date="2023-07" db="EMBL/GenBank/DDBJ databases">
        <title>Sequencing the genomes of 1000 actinobacteria strains.</title>
        <authorList>
            <person name="Klenk H.-P."/>
        </authorList>
    </citation>
    <scope>NUCLEOTIDE SEQUENCE [LARGE SCALE GENOMIC DNA]</scope>
    <source>
        <strain evidence="2 3">DSM 46740</strain>
    </source>
</reference>
<dbReference type="Proteomes" id="UP001225356">
    <property type="component" value="Unassembled WGS sequence"/>
</dbReference>
<dbReference type="EMBL" id="JAUSQU010000001">
    <property type="protein sequence ID" value="MDP9842078.1"/>
    <property type="molecule type" value="Genomic_DNA"/>
</dbReference>
<gene>
    <name evidence="2" type="ORF">J2853_001289</name>
</gene>
<evidence type="ECO:0000256" key="1">
    <source>
        <dbReference type="SAM" id="MobiDB-lite"/>
    </source>
</evidence>
<evidence type="ECO:0000313" key="3">
    <source>
        <dbReference type="Proteomes" id="UP001225356"/>
    </source>
</evidence>
<evidence type="ECO:0000313" key="2">
    <source>
        <dbReference type="EMBL" id="MDP9842078.1"/>
    </source>
</evidence>
<sequence length="53" mass="5982">MDDLRSHFSERVPVATPQCAGNRRADLIEVRDVPGEDPWDPELLGSRPRPCHS</sequence>
<comment type="caution">
    <text evidence="2">The sequence shown here is derived from an EMBL/GenBank/DDBJ whole genome shotgun (WGS) entry which is preliminary data.</text>
</comment>
<keyword evidence="3" id="KW-1185">Reference proteome</keyword>
<protein>
    <submittedName>
        <fullName evidence="2">Uncharacterized protein</fullName>
    </submittedName>
</protein>
<accession>A0ABT9Q5R5</accession>
<name>A0ABT9Q5R5_9ACTN</name>
<organism evidence="2 3">
    <name type="scientific">Streptosporangium lutulentum</name>
    <dbReference type="NCBI Taxonomy" id="1461250"/>
    <lineage>
        <taxon>Bacteria</taxon>
        <taxon>Bacillati</taxon>
        <taxon>Actinomycetota</taxon>
        <taxon>Actinomycetes</taxon>
        <taxon>Streptosporangiales</taxon>
        <taxon>Streptosporangiaceae</taxon>
        <taxon>Streptosporangium</taxon>
    </lineage>
</organism>
<feature type="region of interest" description="Disordered" evidence="1">
    <location>
        <begin position="31"/>
        <end position="53"/>
    </location>
</feature>
<proteinExistence type="predicted"/>